<dbReference type="SUPFAM" id="SSF46565">
    <property type="entry name" value="Chaperone J-domain"/>
    <property type="match status" value="1"/>
</dbReference>
<dbReference type="InterPro" id="IPR001623">
    <property type="entry name" value="DnaJ_domain"/>
</dbReference>
<evidence type="ECO:0000313" key="4">
    <source>
        <dbReference type="Proteomes" id="UP000004095"/>
    </source>
</evidence>
<dbReference type="PROSITE" id="PS00636">
    <property type="entry name" value="DNAJ_1"/>
    <property type="match status" value="1"/>
</dbReference>
<accession>A1ZP81</accession>
<dbReference type="OrthoDB" id="2485468at2"/>
<evidence type="ECO:0000259" key="2">
    <source>
        <dbReference type="PROSITE" id="PS50076"/>
    </source>
</evidence>
<dbReference type="SUPFAM" id="SSF69360">
    <property type="entry name" value="Cell wall binding repeat"/>
    <property type="match status" value="1"/>
</dbReference>
<keyword evidence="1" id="KW-0472">Membrane</keyword>
<dbReference type="Pfam" id="PF00226">
    <property type="entry name" value="DnaJ"/>
    <property type="match status" value="1"/>
</dbReference>
<name>A1ZP81_MICM2</name>
<keyword evidence="1" id="KW-1133">Transmembrane helix</keyword>
<dbReference type="Gene3D" id="1.10.287.110">
    <property type="entry name" value="DnaJ domain"/>
    <property type="match status" value="1"/>
</dbReference>
<dbReference type="PANTHER" id="PTHR37841:SF1">
    <property type="entry name" value="DUF3298 DOMAIN-CONTAINING PROTEIN"/>
    <property type="match status" value="1"/>
</dbReference>
<dbReference type="PANTHER" id="PTHR37841">
    <property type="entry name" value="GLR2918 PROTEIN"/>
    <property type="match status" value="1"/>
</dbReference>
<dbReference type="EMBL" id="AAWS01000020">
    <property type="protein sequence ID" value="EAY27873.1"/>
    <property type="molecule type" value="Genomic_DNA"/>
</dbReference>
<dbReference type="AlphaFoldDB" id="A1ZP81"/>
<organism evidence="3 4">
    <name type="scientific">Microscilla marina ATCC 23134</name>
    <dbReference type="NCBI Taxonomy" id="313606"/>
    <lineage>
        <taxon>Bacteria</taxon>
        <taxon>Pseudomonadati</taxon>
        <taxon>Bacteroidota</taxon>
        <taxon>Cytophagia</taxon>
        <taxon>Cytophagales</taxon>
        <taxon>Microscillaceae</taxon>
        <taxon>Microscilla</taxon>
    </lineage>
</organism>
<dbReference type="Proteomes" id="UP000004095">
    <property type="component" value="Unassembled WGS sequence"/>
</dbReference>
<evidence type="ECO:0000256" key="1">
    <source>
        <dbReference type="SAM" id="Phobius"/>
    </source>
</evidence>
<reference evidence="3 4" key="1">
    <citation type="submission" date="2007-01" db="EMBL/GenBank/DDBJ databases">
        <authorList>
            <person name="Haygood M."/>
            <person name="Podell S."/>
            <person name="Anderson C."/>
            <person name="Hopkinson B."/>
            <person name="Roe K."/>
            <person name="Barbeau K."/>
            <person name="Gaasterland T."/>
            <person name="Ferriera S."/>
            <person name="Johnson J."/>
            <person name="Kravitz S."/>
            <person name="Beeson K."/>
            <person name="Sutton G."/>
            <person name="Rogers Y.-H."/>
            <person name="Friedman R."/>
            <person name="Frazier M."/>
            <person name="Venter J.C."/>
        </authorList>
    </citation>
    <scope>NUCLEOTIDE SEQUENCE [LARGE SCALE GENOMIC DNA]</scope>
    <source>
        <strain evidence="3 4">ATCC 23134</strain>
    </source>
</reference>
<dbReference type="eggNOG" id="COG0484">
    <property type="taxonomic scope" value="Bacteria"/>
</dbReference>
<sequence length="399" mass="45905">MYAVVLLLNYTSIYIGYKAAMKNYYEKLQVSKTATTEEIKKAYRKLSKKYHPDMHQGGNEYAEEVFKEVSEAYEVLSDPTKKAYYDYQVELAKQYVANQASYTATAQSPYQTTKSRKQYRSNRRSNVKIVKSQRGAKGIFPVFLGGFLAIGLLIIFIYQAEQKRLAARAKLPDLKDDRMLIYDFIQDHDYIDGFRNGLSWVLDNNKFGVIDTAGQVVIKAVYDWHGYFKEGIAPVKRNNKYGFINSKGKEITPIQYDVVEDFSEGRAFVMQNHQYSIINRKGKEVVKLSYDYVDEFKNGLAKCYLNGKWGFIDLQGNEVVSLKYHKVYLFNEGLAAVQWHNGYDYKWGFINKKGEVVIPFIYDDVNSFGQSGVADVTYNNVHQTINKKGKCLAGCFSQK</sequence>
<dbReference type="PROSITE" id="PS50076">
    <property type="entry name" value="DNAJ_2"/>
    <property type="match status" value="1"/>
</dbReference>
<dbReference type="InterPro" id="IPR036869">
    <property type="entry name" value="J_dom_sf"/>
</dbReference>
<dbReference type="Pfam" id="PF14903">
    <property type="entry name" value="WG_beta_rep"/>
    <property type="match status" value="3"/>
</dbReference>
<dbReference type="InterPro" id="IPR018253">
    <property type="entry name" value="DnaJ_domain_CS"/>
</dbReference>
<proteinExistence type="predicted"/>
<evidence type="ECO:0000313" key="3">
    <source>
        <dbReference type="EMBL" id="EAY27873.1"/>
    </source>
</evidence>
<comment type="caution">
    <text evidence="3">The sequence shown here is derived from an EMBL/GenBank/DDBJ whole genome shotgun (WGS) entry which is preliminary data.</text>
</comment>
<gene>
    <name evidence="3" type="ORF">M23134_00314</name>
</gene>
<dbReference type="eggNOG" id="COG5263">
    <property type="taxonomic scope" value="Bacteria"/>
</dbReference>
<keyword evidence="4" id="KW-1185">Reference proteome</keyword>
<keyword evidence="1" id="KW-0812">Transmembrane</keyword>
<dbReference type="InterPro" id="IPR032774">
    <property type="entry name" value="WG_beta_rep"/>
</dbReference>
<feature type="transmembrane region" description="Helical" evidence="1">
    <location>
        <begin position="138"/>
        <end position="158"/>
    </location>
</feature>
<dbReference type="PRINTS" id="PR00625">
    <property type="entry name" value="JDOMAIN"/>
</dbReference>
<protein>
    <submittedName>
        <fullName evidence="3">KWG</fullName>
    </submittedName>
</protein>
<dbReference type="CDD" id="cd06257">
    <property type="entry name" value="DnaJ"/>
    <property type="match status" value="1"/>
</dbReference>
<feature type="domain" description="J" evidence="2">
    <location>
        <begin position="23"/>
        <end position="89"/>
    </location>
</feature>
<dbReference type="SMART" id="SM00271">
    <property type="entry name" value="DnaJ"/>
    <property type="match status" value="1"/>
</dbReference>